<dbReference type="STRING" id="1263868.RESH_00506"/>
<accession>M5SBZ5</accession>
<evidence type="ECO:0000313" key="3">
    <source>
        <dbReference type="Proteomes" id="UP000011996"/>
    </source>
</evidence>
<reference evidence="2 3" key="1">
    <citation type="journal article" date="2013" name="Mar. Genomics">
        <title>Expression of sulfatases in Rhodopirellula baltica and the diversity of sulfatases in the genus Rhodopirellula.</title>
        <authorList>
            <person name="Wegner C.E."/>
            <person name="Richter-Heitmann T."/>
            <person name="Klindworth A."/>
            <person name="Klockow C."/>
            <person name="Richter M."/>
            <person name="Achstetter T."/>
            <person name="Glockner F.O."/>
            <person name="Harder J."/>
        </authorList>
    </citation>
    <scope>NUCLEOTIDE SEQUENCE [LARGE SCALE GENOMIC DNA]</scope>
    <source>
        <strain evidence="2 3">SH398</strain>
    </source>
</reference>
<dbReference type="EMBL" id="ANOF01000013">
    <property type="protein sequence ID" value="EMI29001.1"/>
    <property type="molecule type" value="Genomic_DNA"/>
</dbReference>
<dbReference type="AlphaFoldDB" id="M5SBZ5"/>
<proteinExistence type="predicted"/>
<comment type="caution">
    <text evidence="2">The sequence shown here is derived from an EMBL/GenBank/DDBJ whole genome shotgun (WGS) entry which is preliminary data.</text>
</comment>
<gene>
    <name evidence="2" type="ORF">RESH_00506</name>
</gene>
<dbReference type="Proteomes" id="UP000011996">
    <property type="component" value="Unassembled WGS sequence"/>
</dbReference>
<evidence type="ECO:0000313" key="2">
    <source>
        <dbReference type="EMBL" id="EMI29001.1"/>
    </source>
</evidence>
<sequence length="44" mass="4898">MQRLEKILTGHVEISRSQQAPCHVGNQGWSIEPNGDRPTNTQIA</sequence>
<organism evidence="2 3">
    <name type="scientific">Rhodopirellula europaea SH398</name>
    <dbReference type="NCBI Taxonomy" id="1263868"/>
    <lineage>
        <taxon>Bacteria</taxon>
        <taxon>Pseudomonadati</taxon>
        <taxon>Planctomycetota</taxon>
        <taxon>Planctomycetia</taxon>
        <taxon>Pirellulales</taxon>
        <taxon>Pirellulaceae</taxon>
        <taxon>Rhodopirellula</taxon>
    </lineage>
</organism>
<protein>
    <submittedName>
        <fullName evidence="2">Uncharacterized protein</fullName>
    </submittedName>
</protein>
<name>M5SBZ5_9BACT</name>
<evidence type="ECO:0000256" key="1">
    <source>
        <dbReference type="SAM" id="MobiDB-lite"/>
    </source>
</evidence>
<dbReference type="PATRIC" id="fig|1263868.3.peg.553"/>
<feature type="region of interest" description="Disordered" evidence="1">
    <location>
        <begin position="18"/>
        <end position="44"/>
    </location>
</feature>